<dbReference type="CDD" id="cd00094">
    <property type="entry name" value="HX"/>
    <property type="match status" value="1"/>
</dbReference>
<keyword evidence="10" id="KW-0106">Calcium</keyword>
<keyword evidence="5" id="KW-0479">Metal-binding</keyword>
<evidence type="ECO:0000256" key="10">
    <source>
        <dbReference type="ARBA" id="ARBA00022837"/>
    </source>
</evidence>
<dbReference type="InterPro" id="IPR006026">
    <property type="entry name" value="Peptidase_Metallo"/>
</dbReference>
<dbReference type="Pfam" id="PF00413">
    <property type="entry name" value="Peptidase_M10"/>
    <property type="match status" value="1"/>
</dbReference>
<dbReference type="InterPro" id="IPR036375">
    <property type="entry name" value="Hemopexin-like_dom_sf"/>
</dbReference>
<evidence type="ECO:0000256" key="2">
    <source>
        <dbReference type="ARBA" id="ARBA00001947"/>
    </source>
</evidence>
<evidence type="ECO:0000256" key="14">
    <source>
        <dbReference type="SAM" id="MobiDB-lite"/>
    </source>
</evidence>
<keyword evidence="7" id="KW-0677">Repeat</keyword>
<dbReference type="GeneID" id="107119164"/>
<dbReference type="InterPro" id="IPR021190">
    <property type="entry name" value="Pept_M10A"/>
</dbReference>
<accession>A0ABM1KTR5</accession>
<dbReference type="InterPro" id="IPR033739">
    <property type="entry name" value="M10A_MMP"/>
</dbReference>
<feature type="compositionally biased region" description="Acidic residues" evidence="14">
    <location>
        <begin position="209"/>
        <end position="221"/>
    </location>
</feature>
<evidence type="ECO:0000256" key="9">
    <source>
        <dbReference type="ARBA" id="ARBA00022833"/>
    </source>
</evidence>
<evidence type="ECO:0000313" key="16">
    <source>
        <dbReference type="Proteomes" id="UP000694871"/>
    </source>
</evidence>
<keyword evidence="4" id="KW-0645">Protease</keyword>
<dbReference type="InterPro" id="IPR021158">
    <property type="entry name" value="Pept_M10A_Zn_BS"/>
</dbReference>
<feature type="repeat" description="Hemopexin" evidence="13">
    <location>
        <begin position="287"/>
        <end position="333"/>
    </location>
</feature>
<dbReference type="PRINTS" id="PR00138">
    <property type="entry name" value="MATRIXIN"/>
</dbReference>
<dbReference type="PANTHER" id="PTHR10201">
    <property type="entry name" value="MATRIX METALLOPROTEINASE"/>
    <property type="match status" value="1"/>
</dbReference>
<keyword evidence="16" id="KW-1185">Reference proteome</keyword>
<dbReference type="Proteomes" id="UP000694871">
    <property type="component" value="Unplaced"/>
</dbReference>
<organism evidence="16 17">
    <name type="scientific">Gekko japonicus</name>
    <name type="common">Schlegel's Japanese gecko</name>
    <dbReference type="NCBI Taxonomy" id="146911"/>
    <lineage>
        <taxon>Eukaryota</taxon>
        <taxon>Metazoa</taxon>
        <taxon>Chordata</taxon>
        <taxon>Craniata</taxon>
        <taxon>Vertebrata</taxon>
        <taxon>Euteleostomi</taxon>
        <taxon>Lepidosauria</taxon>
        <taxon>Squamata</taxon>
        <taxon>Bifurcata</taxon>
        <taxon>Gekkota</taxon>
        <taxon>Gekkonidae</taxon>
        <taxon>Gekkoninae</taxon>
        <taxon>Gekko</taxon>
    </lineage>
</organism>
<proteinExistence type="inferred from homology"/>
<comment type="cofactor">
    <cofactor evidence="1">
        <name>Ca(2+)</name>
        <dbReference type="ChEBI" id="CHEBI:29108"/>
    </cofactor>
</comment>
<evidence type="ECO:0000256" key="5">
    <source>
        <dbReference type="ARBA" id="ARBA00022723"/>
    </source>
</evidence>
<evidence type="ECO:0000256" key="4">
    <source>
        <dbReference type="ARBA" id="ARBA00022670"/>
    </source>
</evidence>
<dbReference type="CDD" id="cd04278">
    <property type="entry name" value="ZnMc_MMP"/>
    <property type="match status" value="1"/>
</dbReference>
<evidence type="ECO:0000256" key="8">
    <source>
        <dbReference type="ARBA" id="ARBA00022801"/>
    </source>
</evidence>
<dbReference type="RefSeq" id="XP_015277102.1">
    <property type="nucleotide sequence ID" value="XM_015421616.1"/>
</dbReference>
<dbReference type="SMART" id="SM00120">
    <property type="entry name" value="HX"/>
    <property type="match status" value="4"/>
</dbReference>
<evidence type="ECO:0000256" key="6">
    <source>
        <dbReference type="ARBA" id="ARBA00022729"/>
    </source>
</evidence>
<dbReference type="SUPFAM" id="SSF50923">
    <property type="entry name" value="Hemopexin-like domain"/>
    <property type="match status" value="1"/>
</dbReference>
<evidence type="ECO:0000259" key="15">
    <source>
        <dbReference type="SMART" id="SM00235"/>
    </source>
</evidence>
<keyword evidence="11" id="KW-0482">Metalloprotease</keyword>
<keyword evidence="8" id="KW-0378">Hydrolase</keyword>
<dbReference type="PIRSF" id="PIRSF001191">
    <property type="entry name" value="Peptidase_M10A_matrix"/>
    <property type="match status" value="1"/>
</dbReference>
<dbReference type="SUPFAM" id="SSF47090">
    <property type="entry name" value="PGBD-like"/>
    <property type="match status" value="1"/>
</dbReference>
<dbReference type="InterPro" id="IPR002477">
    <property type="entry name" value="Peptidoglycan-bd-like"/>
</dbReference>
<feature type="repeat" description="Hemopexin" evidence="13">
    <location>
        <begin position="335"/>
        <end position="383"/>
    </location>
</feature>
<keyword evidence="12" id="KW-0865">Zymogen</keyword>
<dbReference type="Pfam" id="PF01471">
    <property type="entry name" value="PG_binding_1"/>
    <property type="match status" value="1"/>
</dbReference>
<reference evidence="17" key="1">
    <citation type="submission" date="2025-08" db="UniProtKB">
        <authorList>
            <consortium name="RefSeq"/>
        </authorList>
    </citation>
    <scope>IDENTIFICATION</scope>
</reference>
<protein>
    <submittedName>
        <fullName evidence="17">Stromelysin-1-like</fullName>
    </submittedName>
</protein>
<evidence type="ECO:0000256" key="7">
    <source>
        <dbReference type="ARBA" id="ARBA00022737"/>
    </source>
</evidence>
<dbReference type="InterPro" id="IPR036365">
    <property type="entry name" value="PGBD-like_sf"/>
</dbReference>
<dbReference type="PROSITE" id="PS51642">
    <property type="entry name" value="HEMOPEXIN_2"/>
    <property type="match status" value="4"/>
</dbReference>
<dbReference type="PROSITE" id="PS00546">
    <property type="entry name" value="CYSTEINE_SWITCH"/>
    <property type="match status" value="1"/>
</dbReference>
<dbReference type="Gene3D" id="3.40.390.10">
    <property type="entry name" value="Collagenase (Catalytic Domain)"/>
    <property type="match status" value="1"/>
</dbReference>
<dbReference type="PANTHER" id="PTHR10201:SF267">
    <property type="entry name" value="MACROPHAGE METALLOELASTASE"/>
    <property type="match status" value="1"/>
</dbReference>
<dbReference type="SUPFAM" id="SSF55486">
    <property type="entry name" value="Metalloproteases ('zincins'), catalytic domain"/>
    <property type="match status" value="1"/>
</dbReference>
<keyword evidence="6" id="KW-0732">Signal</keyword>
<keyword evidence="9" id="KW-0862">Zinc</keyword>
<sequence length="428" mass="49129">MTGKIRQMQEFFGLRVTGQLDSRTLDEMKKPRCGVPDIGEFRTARALNRWPKKDLTYSIQNYTPDMDPADIEDAIERAWKVWSDVTPLTFTQTSADSADILISFVARYHRSNPYDRGFDGYGGELAHAFFPAYGGDAHFDEDENWSKDLKGTNLFLVAAHEFGHTLGLGHSDTWGSLMYPIYVPSHPQNFRLHEEDIYRIQSLYGPPEYNDDDDDDNDDDTRESKFPTNSPAEESTPDMCDPHLSFDAVATFRGETLFFKDSFMWRTNPQRRNIEKGPISAFWPALKGGIEAAYELEDKDILFLFKGQKYWATQANIIRPGYPKNIHALGFPKTVKKIDAALFNKDTKRTLFFSGDEYWSYDETKMSMENGYPRKISSDFPGIPSTVDAALQHNGHFYLFSGSKQYKFDSKQKRFTGVQKSNSWFGCR</sequence>
<comment type="cofactor">
    <cofactor evidence="2">
        <name>Zn(2+)</name>
        <dbReference type="ChEBI" id="CHEBI:29105"/>
    </cofactor>
</comment>
<feature type="repeat" description="Hemopexin" evidence="13">
    <location>
        <begin position="384"/>
        <end position="427"/>
    </location>
</feature>
<evidence type="ECO:0000256" key="3">
    <source>
        <dbReference type="ARBA" id="ARBA00010370"/>
    </source>
</evidence>
<dbReference type="SMART" id="SM00235">
    <property type="entry name" value="ZnMc"/>
    <property type="match status" value="1"/>
</dbReference>
<evidence type="ECO:0000256" key="12">
    <source>
        <dbReference type="ARBA" id="ARBA00023145"/>
    </source>
</evidence>
<feature type="repeat" description="Hemopexin" evidence="13">
    <location>
        <begin position="237"/>
        <end position="286"/>
    </location>
</feature>
<evidence type="ECO:0000256" key="13">
    <source>
        <dbReference type="PROSITE-ProRule" id="PRU01011"/>
    </source>
</evidence>
<gene>
    <name evidence="17" type="primary">LOC107119164</name>
</gene>
<evidence type="ECO:0000256" key="11">
    <source>
        <dbReference type="ARBA" id="ARBA00023049"/>
    </source>
</evidence>
<evidence type="ECO:0000256" key="1">
    <source>
        <dbReference type="ARBA" id="ARBA00001913"/>
    </source>
</evidence>
<dbReference type="Pfam" id="PF00045">
    <property type="entry name" value="Hemopexin"/>
    <property type="match status" value="4"/>
</dbReference>
<name>A0ABM1KTR5_GEKJA</name>
<comment type="similarity">
    <text evidence="3">Belongs to the peptidase M10A family.</text>
</comment>
<evidence type="ECO:0000313" key="17">
    <source>
        <dbReference type="RefSeq" id="XP_015277102.1"/>
    </source>
</evidence>
<feature type="domain" description="Peptidase metallopeptidase" evidence="15">
    <location>
        <begin position="46"/>
        <end position="206"/>
    </location>
</feature>
<dbReference type="Gene3D" id="2.110.10.10">
    <property type="entry name" value="Hemopexin-like domain"/>
    <property type="match status" value="1"/>
</dbReference>
<dbReference type="InterPro" id="IPR001818">
    <property type="entry name" value="Pept_M10_metallopeptidase"/>
</dbReference>
<dbReference type="InterPro" id="IPR024079">
    <property type="entry name" value="MetalloPept_cat_dom_sf"/>
</dbReference>
<feature type="region of interest" description="Disordered" evidence="14">
    <location>
        <begin position="204"/>
        <end position="240"/>
    </location>
</feature>
<dbReference type="InterPro" id="IPR018487">
    <property type="entry name" value="Hemopexin-like_repeat"/>
</dbReference>
<dbReference type="InterPro" id="IPR000585">
    <property type="entry name" value="Hemopexin-like_dom"/>
</dbReference>